<keyword evidence="1" id="KW-0812">Transmembrane</keyword>
<dbReference type="EMBL" id="BMPI01000028">
    <property type="protein sequence ID" value="GGM45975.1"/>
    <property type="molecule type" value="Genomic_DNA"/>
</dbReference>
<proteinExistence type="predicted"/>
<reference evidence="2" key="1">
    <citation type="journal article" date="2014" name="Int. J. Syst. Evol. Microbiol.">
        <title>Complete genome sequence of Corynebacterium casei LMG S-19264T (=DSM 44701T), isolated from a smear-ripened cheese.</title>
        <authorList>
            <consortium name="US DOE Joint Genome Institute (JGI-PGF)"/>
            <person name="Walter F."/>
            <person name="Albersmeier A."/>
            <person name="Kalinowski J."/>
            <person name="Ruckert C."/>
        </authorList>
    </citation>
    <scope>NUCLEOTIDE SEQUENCE</scope>
    <source>
        <strain evidence="2">JCM 19831</strain>
    </source>
</reference>
<sequence length="231" mass="23977">MSDPLEVRRHGRVVEAQLARPPANALHRELYAALRQTAELVEEGEVLLVTGQGRHFCTGQDLNEYAAAAAAGRAADEVRHGAAAITALLRCRGLVVVAAHGAAIGGGALIVAAADVAILAESAWLSLPELTVGFPLGYAVAARLLPAPTVRRMMLAGERVTAGQVDRLGAARVVPADQLQVTAADVAERMASLDTGVVYAGRPGWGPRERARAAAAYQAEVDTTAALLAAR</sequence>
<evidence type="ECO:0000256" key="1">
    <source>
        <dbReference type="SAM" id="Phobius"/>
    </source>
</evidence>
<dbReference type="GO" id="GO:0006635">
    <property type="term" value="P:fatty acid beta-oxidation"/>
    <property type="evidence" value="ECO:0007669"/>
    <property type="project" value="TreeGrafter"/>
</dbReference>
<evidence type="ECO:0008006" key="4">
    <source>
        <dbReference type="Google" id="ProtNLM"/>
    </source>
</evidence>
<dbReference type="SUPFAM" id="SSF52096">
    <property type="entry name" value="ClpP/crotonase"/>
    <property type="match status" value="1"/>
</dbReference>
<organism evidence="2 3">
    <name type="scientific">Dactylosporangium sucinum</name>
    <dbReference type="NCBI Taxonomy" id="1424081"/>
    <lineage>
        <taxon>Bacteria</taxon>
        <taxon>Bacillati</taxon>
        <taxon>Actinomycetota</taxon>
        <taxon>Actinomycetes</taxon>
        <taxon>Micromonosporales</taxon>
        <taxon>Micromonosporaceae</taxon>
        <taxon>Dactylosporangium</taxon>
    </lineage>
</organism>
<dbReference type="RefSeq" id="WP_190252804.1">
    <property type="nucleotide sequence ID" value="NZ_BMPI01000028.1"/>
</dbReference>
<feature type="transmembrane region" description="Helical" evidence="1">
    <location>
        <begin position="94"/>
        <end position="118"/>
    </location>
</feature>
<dbReference type="PANTHER" id="PTHR11941:SF54">
    <property type="entry name" value="ENOYL-COA HYDRATASE, MITOCHONDRIAL"/>
    <property type="match status" value="1"/>
</dbReference>
<protein>
    <recommendedName>
        <fullName evidence="4">Enoyl-CoA hydratase</fullName>
    </recommendedName>
</protein>
<keyword evidence="3" id="KW-1185">Reference proteome</keyword>
<dbReference type="GO" id="GO:0003824">
    <property type="term" value="F:catalytic activity"/>
    <property type="evidence" value="ECO:0007669"/>
    <property type="project" value="UniProtKB-ARBA"/>
</dbReference>
<name>A0A917U068_9ACTN</name>
<dbReference type="Gene3D" id="3.90.226.10">
    <property type="entry name" value="2-enoyl-CoA Hydratase, Chain A, domain 1"/>
    <property type="match status" value="1"/>
</dbReference>
<dbReference type="CDD" id="cd06558">
    <property type="entry name" value="crotonase-like"/>
    <property type="match status" value="1"/>
</dbReference>
<evidence type="ECO:0000313" key="2">
    <source>
        <dbReference type="EMBL" id="GGM45975.1"/>
    </source>
</evidence>
<keyword evidence="1" id="KW-1133">Transmembrane helix</keyword>
<feature type="transmembrane region" description="Helical" evidence="1">
    <location>
        <begin position="124"/>
        <end position="145"/>
    </location>
</feature>
<evidence type="ECO:0000313" key="3">
    <source>
        <dbReference type="Proteomes" id="UP000642070"/>
    </source>
</evidence>
<reference evidence="2" key="2">
    <citation type="submission" date="2020-09" db="EMBL/GenBank/DDBJ databases">
        <authorList>
            <person name="Sun Q."/>
            <person name="Ohkuma M."/>
        </authorList>
    </citation>
    <scope>NUCLEOTIDE SEQUENCE</scope>
    <source>
        <strain evidence="2">JCM 19831</strain>
    </source>
</reference>
<comment type="caution">
    <text evidence="2">The sequence shown here is derived from an EMBL/GenBank/DDBJ whole genome shotgun (WGS) entry which is preliminary data.</text>
</comment>
<accession>A0A917U068</accession>
<dbReference type="InterPro" id="IPR001753">
    <property type="entry name" value="Enoyl-CoA_hydra/iso"/>
</dbReference>
<gene>
    <name evidence="2" type="ORF">GCM10007977_054660</name>
</gene>
<keyword evidence="1" id="KW-0472">Membrane</keyword>
<dbReference type="AlphaFoldDB" id="A0A917U068"/>
<dbReference type="PANTHER" id="PTHR11941">
    <property type="entry name" value="ENOYL-COA HYDRATASE-RELATED"/>
    <property type="match status" value="1"/>
</dbReference>
<dbReference type="Proteomes" id="UP000642070">
    <property type="component" value="Unassembled WGS sequence"/>
</dbReference>
<dbReference type="InterPro" id="IPR029045">
    <property type="entry name" value="ClpP/crotonase-like_dom_sf"/>
</dbReference>
<dbReference type="Pfam" id="PF00378">
    <property type="entry name" value="ECH_1"/>
    <property type="match status" value="1"/>
</dbReference>